<evidence type="ECO:0000313" key="3">
    <source>
        <dbReference type="Proteomes" id="UP000437575"/>
    </source>
</evidence>
<name>A0A6A8LNR3_9LACO</name>
<evidence type="ECO:0000313" key="2">
    <source>
        <dbReference type="EMBL" id="MSE08724.1"/>
    </source>
</evidence>
<dbReference type="EMBL" id="WKKX01000405">
    <property type="protein sequence ID" value="MSE08724.1"/>
    <property type="molecule type" value="Genomic_DNA"/>
</dbReference>
<protein>
    <submittedName>
        <fullName evidence="1">Uncharacterized protein</fullName>
    </submittedName>
</protein>
<dbReference type="AlphaFoldDB" id="A0A6A8LNR3"/>
<comment type="caution">
    <text evidence="1">The sequence shown here is derived from an EMBL/GenBank/DDBJ whole genome shotgun (WGS) entry which is preliminary data.</text>
</comment>
<reference evidence="3 4" key="1">
    <citation type="submission" date="2019-11" db="EMBL/GenBank/DDBJ databases">
        <title>Draft Genome Sequence of Plant Growth-Promoting Rhizosphere-Associated Bacteria.</title>
        <authorList>
            <person name="Vasilyev I.Y."/>
            <person name="Radchenko V."/>
            <person name="Ilnitskaya E.V."/>
        </authorList>
    </citation>
    <scope>NUCLEOTIDE SEQUENCE [LARGE SCALE GENOMIC DNA]</scope>
    <source>
        <strain evidence="2 4">VRA_01-1sq_f</strain>
        <strain evidence="1 3">VRA_1sq_f</strain>
    </source>
</reference>
<organism evidence="1 3">
    <name type="scientific">Ligilactobacillus salivarius</name>
    <dbReference type="NCBI Taxonomy" id="1624"/>
    <lineage>
        <taxon>Bacteria</taxon>
        <taxon>Bacillati</taxon>
        <taxon>Bacillota</taxon>
        <taxon>Bacilli</taxon>
        <taxon>Lactobacillales</taxon>
        <taxon>Lactobacillaceae</taxon>
        <taxon>Ligilactobacillus</taxon>
    </lineage>
</organism>
<evidence type="ECO:0000313" key="4">
    <source>
        <dbReference type="Proteomes" id="UP000467635"/>
    </source>
</evidence>
<accession>A0A6A8LNR3</accession>
<evidence type="ECO:0000313" key="1">
    <source>
        <dbReference type="EMBL" id="MSE05484.1"/>
    </source>
</evidence>
<gene>
    <name evidence="2" type="ORF">GKC33_08450</name>
    <name evidence="1" type="ORF">GKC34_06550</name>
</gene>
<proteinExistence type="predicted"/>
<sequence length="92" mass="10768">MNNEKKKHYKIVEAIIEEIEQSGISVEYLSVKMPNVKGPIIMFGKDEHDPYITIGKLMKVICKMSISLDLDMSEVFKILADIYNEEYRKKKR</sequence>
<dbReference type="Proteomes" id="UP000437575">
    <property type="component" value="Unassembled WGS sequence"/>
</dbReference>
<dbReference type="Proteomes" id="UP000467635">
    <property type="component" value="Unassembled WGS sequence"/>
</dbReference>
<dbReference type="EMBL" id="WKKZ01000256">
    <property type="protein sequence ID" value="MSE05484.1"/>
    <property type="molecule type" value="Genomic_DNA"/>
</dbReference>
<dbReference type="RefSeq" id="WP_170102331.1">
    <property type="nucleotide sequence ID" value="NZ_JABAFL010000002.1"/>
</dbReference>